<accession>A0A133ZUC2</accession>
<evidence type="ECO:0000313" key="2">
    <source>
        <dbReference type="EMBL" id="KXB59048.1"/>
    </source>
</evidence>
<keyword evidence="3" id="KW-1185">Reference proteome</keyword>
<name>A0A133ZUC2_9FIRM</name>
<dbReference type="InterPro" id="IPR025272">
    <property type="entry name" value="SocA_Panacea"/>
</dbReference>
<evidence type="ECO:0000259" key="1">
    <source>
        <dbReference type="Pfam" id="PF13274"/>
    </source>
</evidence>
<sequence length="340" mass="39731">MEVTILSKERRDFCIECRRETEYTLQKKDIIKNIKDKDYNFSITVAICTECGEEMSVPGLMDKNIREIDEQYREAEGLVSIDDIERFMKIYNIGKGPLSLAIGFGEITIPRYLEGQVPSKEYSDIIKSAISSPEYMKKKLIENRERITDTAYRKAYNAAVSMERLFSVSDNMLRVIAYIFKKLEEVTPLMLQKLLYFTQGVYLALYRKPIFVEDCRAWVHGPVYPEVYELFRDFKYNPIDDARFALLSGMEDTLKDNEKKVIELVVNTFGIYSGKVLEKITHNESPWKEARIGYGESIPSNELLSKDHIMNYYIQTNNKYGIDTEDGLRRYIHDMLNNIF</sequence>
<dbReference type="Pfam" id="PF13274">
    <property type="entry name" value="SocA_Panacea"/>
    <property type="match status" value="1"/>
</dbReference>
<dbReference type="AlphaFoldDB" id="A0A133ZUC2"/>
<feature type="domain" description="Antitoxin SocA-like Panacea" evidence="1">
    <location>
        <begin position="191"/>
        <end position="288"/>
    </location>
</feature>
<dbReference type="EMBL" id="LSDA01000040">
    <property type="protein sequence ID" value="KXB59048.1"/>
    <property type="molecule type" value="Genomic_DNA"/>
</dbReference>
<proteinExistence type="predicted"/>
<protein>
    <submittedName>
        <fullName evidence="2">Zinc finger/helix-turn-helix protein</fullName>
    </submittedName>
</protein>
<gene>
    <name evidence="2" type="ORF">HMPREF1866_01072</name>
</gene>
<dbReference type="Proteomes" id="UP000070394">
    <property type="component" value="Unassembled WGS sequence"/>
</dbReference>
<evidence type="ECO:0000313" key="3">
    <source>
        <dbReference type="Proteomes" id="UP000070394"/>
    </source>
</evidence>
<dbReference type="PATRIC" id="fig|467210.3.peg.1061"/>
<dbReference type="STRING" id="467210.HMPREF1866_01072"/>
<organism evidence="2 3">
    <name type="scientific">Lachnoanaerobaculum saburreum</name>
    <dbReference type="NCBI Taxonomy" id="467210"/>
    <lineage>
        <taxon>Bacteria</taxon>
        <taxon>Bacillati</taxon>
        <taxon>Bacillota</taxon>
        <taxon>Clostridia</taxon>
        <taxon>Lachnospirales</taxon>
        <taxon>Lachnospiraceae</taxon>
        <taxon>Lachnoanaerobaculum</taxon>
    </lineage>
</organism>
<comment type="caution">
    <text evidence="2">The sequence shown here is derived from an EMBL/GenBank/DDBJ whole genome shotgun (WGS) entry which is preliminary data.</text>
</comment>
<reference evidence="3" key="1">
    <citation type="submission" date="2016-01" db="EMBL/GenBank/DDBJ databases">
        <authorList>
            <person name="Mitreva M."/>
            <person name="Pepin K.H."/>
            <person name="Mihindukulasuriya K.A."/>
            <person name="Fulton R."/>
            <person name="Fronick C."/>
            <person name="O'Laughlin M."/>
            <person name="Miner T."/>
            <person name="Herter B."/>
            <person name="Rosa B.A."/>
            <person name="Cordes M."/>
            <person name="Tomlinson C."/>
            <person name="Wollam A."/>
            <person name="Palsikar V.B."/>
            <person name="Mardis E.R."/>
            <person name="Wilson R.K."/>
        </authorList>
    </citation>
    <scope>NUCLEOTIDE SEQUENCE [LARGE SCALE GENOMIC DNA]</scope>
    <source>
        <strain evidence="3">DNF00896</strain>
    </source>
</reference>